<keyword evidence="4" id="KW-0274">FAD</keyword>
<dbReference type="AlphaFoldDB" id="A0A062VH33"/>
<dbReference type="GO" id="GO:0016614">
    <property type="term" value="F:oxidoreductase activity, acting on CH-OH group of donors"/>
    <property type="evidence" value="ECO:0007669"/>
    <property type="project" value="InterPro"/>
</dbReference>
<dbReference type="InterPro" id="IPR006076">
    <property type="entry name" value="FAD-dep_OxRdtase"/>
</dbReference>
<dbReference type="PANTHER" id="PTHR42784">
    <property type="entry name" value="PYRANOSE 2-OXIDASE"/>
    <property type="match status" value="1"/>
</dbReference>
<evidence type="ECO:0000256" key="2">
    <source>
        <dbReference type="ARBA" id="ARBA00010790"/>
    </source>
</evidence>
<comment type="similarity">
    <text evidence="2">Belongs to the GMC oxidoreductase family.</text>
</comment>
<evidence type="ECO:0000256" key="3">
    <source>
        <dbReference type="ARBA" id="ARBA00022630"/>
    </source>
</evidence>
<dbReference type="Pfam" id="PF01266">
    <property type="entry name" value="DAO"/>
    <property type="match status" value="1"/>
</dbReference>
<evidence type="ECO:0000313" key="8">
    <source>
        <dbReference type="EMBL" id="KCZ97325.1"/>
    </source>
</evidence>
<dbReference type="InterPro" id="IPR007867">
    <property type="entry name" value="GMC_OxRtase_C"/>
</dbReference>
<dbReference type="RefSeq" id="WP_035600680.1">
    <property type="nucleotide sequence ID" value="NZ_ARYM01000021.1"/>
</dbReference>
<evidence type="ECO:0000256" key="5">
    <source>
        <dbReference type="ARBA" id="ARBA00023002"/>
    </source>
</evidence>
<evidence type="ECO:0000313" key="9">
    <source>
        <dbReference type="Proteomes" id="UP000027100"/>
    </source>
</evidence>
<dbReference type="Gene3D" id="3.50.50.60">
    <property type="entry name" value="FAD/NAD(P)-binding domain"/>
    <property type="match status" value="2"/>
</dbReference>
<dbReference type="InterPro" id="IPR051473">
    <property type="entry name" value="P2Ox-like"/>
</dbReference>
<organism evidence="8 9">
    <name type="scientific">Hyphomonas polymorpha PS728</name>
    <dbReference type="NCBI Taxonomy" id="1280954"/>
    <lineage>
        <taxon>Bacteria</taxon>
        <taxon>Pseudomonadati</taxon>
        <taxon>Pseudomonadota</taxon>
        <taxon>Alphaproteobacteria</taxon>
        <taxon>Hyphomonadales</taxon>
        <taxon>Hyphomonadaceae</taxon>
        <taxon>Hyphomonas</taxon>
    </lineage>
</organism>
<dbReference type="PANTHER" id="PTHR42784:SF1">
    <property type="entry name" value="PYRANOSE 2-OXIDASE"/>
    <property type="match status" value="1"/>
</dbReference>
<feature type="domain" description="Glucose-methanol-choline oxidoreductase C-terminal" evidence="7">
    <location>
        <begin position="332"/>
        <end position="453"/>
    </location>
</feature>
<keyword evidence="9" id="KW-1185">Reference proteome</keyword>
<protein>
    <submittedName>
        <fullName evidence="8">FAD dependent oxidoreductase</fullName>
    </submittedName>
</protein>
<comment type="cofactor">
    <cofactor evidence="1">
        <name>FAD</name>
        <dbReference type="ChEBI" id="CHEBI:57692"/>
    </cofactor>
</comment>
<evidence type="ECO:0000259" key="6">
    <source>
        <dbReference type="Pfam" id="PF01266"/>
    </source>
</evidence>
<evidence type="ECO:0000256" key="1">
    <source>
        <dbReference type="ARBA" id="ARBA00001974"/>
    </source>
</evidence>
<dbReference type="SUPFAM" id="SSF51905">
    <property type="entry name" value="FAD/NAD(P)-binding domain"/>
    <property type="match status" value="1"/>
</dbReference>
<dbReference type="EMBL" id="ARYM01000021">
    <property type="protein sequence ID" value="KCZ97325.1"/>
    <property type="molecule type" value="Genomic_DNA"/>
</dbReference>
<keyword evidence="5" id="KW-0560">Oxidoreductase</keyword>
<dbReference type="STRING" id="1280954.HPO_15418"/>
<dbReference type="PATRIC" id="fig|1280954.3.peg.3118"/>
<proteinExistence type="inferred from homology"/>
<dbReference type="Pfam" id="PF05199">
    <property type="entry name" value="GMC_oxred_C"/>
    <property type="match status" value="1"/>
</dbReference>
<accession>A0A062VH33</accession>
<evidence type="ECO:0000259" key="7">
    <source>
        <dbReference type="Pfam" id="PF05199"/>
    </source>
</evidence>
<name>A0A062VH33_9PROT</name>
<dbReference type="OrthoDB" id="9798604at2"/>
<sequence>MTAQGEASPRVQDRYCEVAIVGGGLAGSVLAREIAETKDVILIERGGREQGPVDTACEEGQVSGLDYPLGLTRDFRLGGATSIWAGYCAEFDAGDFEERPGIPLSGWPFAAGTLAPFRQQAARIMNLSGVSFDPSVLLMDARNPLPFCPKGLVATSWRFGKPVLRLLEHWNWDQIEAGGAQLMTSTRVLEVIPAADKSGVDHLICLDGHGHRFRVFADTYVLAAGGLETARLLLSSDAPNGVSNSSGMVGRAFCEHPHFTAEEFVLEPDHPIAAWAERGTDRAGHDFAFCMGVPDERRAELGILNARAHVFRTPKMDMSETPRLGLFLEQAPDRQSRVSLSSKRDADGVPLLNLEWCLSELDKRTIHETYDYVSEMLEAAGAGRRVGPLKKEDITADRIMHSNHQLGTTRMSRDPASGVVDENCRSHELDNLYIIGGSVFPTVSWANPSYTLLQLTLRLAEHLKLQH</sequence>
<keyword evidence="3" id="KW-0285">Flavoprotein</keyword>
<reference evidence="8 9" key="1">
    <citation type="journal article" date="2014" name="Antonie Van Leeuwenhoek">
        <title>Hyphomonas beringensis sp. nov. and Hyphomonas chukchiensis sp. nov., isolated from surface seawater of the Bering Sea and Chukchi Sea.</title>
        <authorList>
            <person name="Li C."/>
            <person name="Lai Q."/>
            <person name="Li G."/>
            <person name="Dong C."/>
            <person name="Wang J."/>
            <person name="Liao Y."/>
            <person name="Shao Z."/>
        </authorList>
    </citation>
    <scope>NUCLEOTIDE SEQUENCE [LARGE SCALE GENOMIC DNA]</scope>
    <source>
        <strain evidence="8 9">PS728</strain>
    </source>
</reference>
<feature type="domain" description="FAD dependent oxidoreductase" evidence="6">
    <location>
        <begin position="18"/>
        <end position="227"/>
    </location>
</feature>
<dbReference type="Proteomes" id="UP000027100">
    <property type="component" value="Unassembled WGS sequence"/>
</dbReference>
<gene>
    <name evidence="8" type="ORF">HPO_15418</name>
</gene>
<dbReference type="eggNOG" id="COG2303">
    <property type="taxonomic scope" value="Bacteria"/>
</dbReference>
<dbReference type="InterPro" id="IPR036188">
    <property type="entry name" value="FAD/NAD-bd_sf"/>
</dbReference>
<comment type="caution">
    <text evidence="8">The sequence shown here is derived from an EMBL/GenBank/DDBJ whole genome shotgun (WGS) entry which is preliminary data.</text>
</comment>
<evidence type="ECO:0000256" key="4">
    <source>
        <dbReference type="ARBA" id="ARBA00022827"/>
    </source>
</evidence>